<protein>
    <submittedName>
        <fullName evidence="2">Uncharacterized protein</fullName>
    </submittedName>
</protein>
<dbReference type="AlphaFoldDB" id="A0A2M9YIC0"/>
<evidence type="ECO:0000313" key="4">
    <source>
        <dbReference type="Proteomes" id="UP000232149"/>
    </source>
</evidence>
<dbReference type="Proteomes" id="UP000232188">
    <property type="component" value="Unassembled WGS sequence"/>
</dbReference>
<keyword evidence="1" id="KW-0812">Transmembrane</keyword>
<keyword evidence="1" id="KW-1133">Transmembrane helix</keyword>
<gene>
    <name evidence="3" type="ORF">CH376_21495</name>
    <name evidence="2" type="ORF">CH380_21070</name>
</gene>
<dbReference type="EMBL" id="NPDU01000092">
    <property type="protein sequence ID" value="PJZ59870.1"/>
    <property type="molecule type" value="Genomic_DNA"/>
</dbReference>
<keyword evidence="1" id="KW-0472">Membrane</keyword>
<evidence type="ECO:0000313" key="3">
    <source>
        <dbReference type="EMBL" id="PJZ59870.1"/>
    </source>
</evidence>
<accession>A0A2M9YIC0</accession>
<feature type="transmembrane region" description="Helical" evidence="1">
    <location>
        <begin position="6"/>
        <end position="27"/>
    </location>
</feature>
<evidence type="ECO:0000256" key="1">
    <source>
        <dbReference type="SAM" id="Phobius"/>
    </source>
</evidence>
<name>A0A2M9YIC0_9LEPT</name>
<dbReference type="Proteomes" id="UP000232149">
    <property type="component" value="Unassembled WGS sequence"/>
</dbReference>
<keyword evidence="4" id="KW-1185">Reference proteome</keyword>
<comment type="caution">
    <text evidence="2">The sequence shown here is derived from an EMBL/GenBank/DDBJ whole genome shotgun (WGS) entry which is preliminary data.</text>
</comment>
<dbReference type="EMBL" id="NPDV01000031">
    <property type="protein sequence ID" value="PJZ51258.1"/>
    <property type="molecule type" value="Genomic_DNA"/>
</dbReference>
<evidence type="ECO:0000313" key="5">
    <source>
        <dbReference type="Proteomes" id="UP000232188"/>
    </source>
</evidence>
<evidence type="ECO:0000313" key="2">
    <source>
        <dbReference type="EMBL" id="PJZ51258.1"/>
    </source>
</evidence>
<sequence>MGWQTYGFTLILIFFIRIFEIPVTFFNSLRGKKGFEKPESFIGTKPGLARFGRILKFPILRTGTKIHSKNRICFSKNS</sequence>
<reference evidence="4 5" key="1">
    <citation type="submission" date="2017-07" db="EMBL/GenBank/DDBJ databases">
        <title>Leptospira spp. isolated from tropical soils.</title>
        <authorList>
            <person name="Thibeaux R."/>
            <person name="Iraola G."/>
            <person name="Ferres I."/>
            <person name="Bierque E."/>
            <person name="Girault D."/>
            <person name="Soupe-Gilbert M.-E."/>
            <person name="Picardeau M."/>
            <person name="Goarant C."/>
        </authorList>
    </citation>
    <scope>NUCLEOTIDE SEQUENCE [LARGE SCALE GENOMIC DNA]</scope>
    <source>
        <strain evidence="2 5">FH2-B-C1</strain>
        <strain evidence="3 4">FH2-B-D1</strain>
    </source>
</reference>
<proteinExistence type="predicted"/>
<organism evidence="2 5">
    <name type="scientific">Leptospira adleri</name>
    <dbReference type="NCBI Taxonomy" id="2023186"/>
    <lineage>
        <taxon>Bacteria</taxon>
        <taxon>Pseudomonadati</taxon>
        <taxon>Spirochaetota</taxon>
        <taxon>Spirochaetia</taxon>
        <taxon>Leptospirales</taxon>
        <taxon>Leptospiraceae</taxon>
        <taxon>Leptospira</taxon>
    </lineage>
</organism>